<sequence length="329" mass="37725">MNKKSNETITKYLDKNVIVLFLCVFLASGTALAYRIFTDFPCEQIVMDINSRAYRVGELVKFTDLTEQSESWQWHFGDSSAVSTKREALHVYSKPGKYEVKLKVNNSCETTQTVIIKKKKFVLDPNKIPNLIVPDSVTVGQKLILTDSTAGAYSWEWRFGETANANATTKTAEYTYTDFGLKTITLVVNGDINHMAKQRIRVYAEAIEEKPLERIKPKERELGWDIPYEPEVEAAEENVEKKIPFISESDFKVEILKVSDEKITEKQLEIYFCGSINKSIVVNGKNTTFLVFCQKIRGKNIKIKRLTIFRNEGSNCIENINLEYNRKIL</sequence>
<dbReference type="EMBL" id="JAHKPD010000004">
    <property type="protein sequence ID" value="MBU2949240.1"/>
    <property type="molecule type" value="Genomic_DNA"/>
</dbReference>
<evidence type="ECO:0000313" key="2">
    <source>
        <dbReference type="Proteomes" id="UP001647509"/>
    </source>
</evidence>
<name>A0ACC5U4T8_9FLAO</name>
<accession>A0ACC5U4T8</accession>
<reference evidence="1" key="1">
    <citation type="submission" date="2021-05" db="EMBL/GenBank/DDBJ databases">
        <title>Draft genomes of bacteria isolated from model marine particles.</title>
        <authorList>
            <person name="Datta M.S."/>
            <person name="Schwartzman J.A."/>
            <person name="Enke T.N."/>
            <person name="Saavedra J."/>
            <person name="Cermak N."/>
            <person name="Cordero O.X."/>
        </authorList>
    </citation>
    <scope>NUCLEOTIDE SEQUENCE</scope>
    <source>
        <strain evidence="1">I2M19</strain>
    </source>
</reference>
<gene>
    <name evidence="1" type="ORF">KO493_00810</name>
</gene>
<dbReference type="Proteomes" id="UP001647509">
    <property type="component" value="Unassembled WGS sequence"/>
</dbReference>
<proteinExistence type="predicted"/>
<comment type="caution">
    <text evidence="1">The sequence shown here is derived from an EMBL/GenBank/DDBJ whole genome shotgun (WGS) entry which is preliminary data.</text>
</comment>
<protein>
    <submittedName>
        <fullName evidence="1">PKD domain-containing protein</fullName>
    </submittedName>
</protein>
<evidence type="ECO:0000313" key="1">
    <source>
        <dbReference type="EMBL" id="MBU2949240.1"/>
    </source>
</evidence>
<keyword evidence="2" id="KW-1185">Reference proteome</keyword>
<organism evidence="1 2">
    <name type="scientific">Pseudotamlana agarivorans</name>
    <dbReference type="NCBI Taxonomy" id="481183"/>
    <lineage>
        <taxon>Bacteria</taxon>
        <taxon>Pseudomonadati</taxon>
        <taxon>Bacteroidota</taxon>
        <taxon>Flavobacteriia</taxon>
        <taxon>Flavobacteriales</taxon>
        <taxon>Flavobacteriaceae</taxon>
        <taxon>Pseudotamlana</taxon>
    </lineage>
</organism>